<accession>A0A4P6ELJ9</accession>
<dbReference type="SUPFAM" id="SSF46894">
    <property type="entry name" value="C-terminal effector domain of the bipartite response regulators"/>
    <property type="match status" value="1"/>
</dbReference>
<dbReference type="OrthoDB" id="5932488at2"/>
<dbReference type="SMART" id="SM00421">
    <property type="entry name" value="HTH_LUXR"/>
    <property type="match status" value="1"/>
</dbReference>
<gene>
    <name evidence="2" type="ORF">ET495_04145</name>
</gene>
<dbReference type="InterPro" id="IPR036388">
    <property type="entry name" value="WH-like_DNA-bd_sf"/>
</dbReference>
<dbReference type="InterPro" id="IPR000792">
    <property type="entry name" value="Tscrpt_reg_LuxR_C"/>
</dbReference>
<protein>
    <submittedName>
        <fullName evidence="2">LuxR family transcriptional regulator</fullName>
    </submittedName>
</protein>
<dbReference type="GO" id="GO:0003677">
    <property type="term" value="F:DNA binding"/>
    <property type="evidence" value="ECO:0007669"/>
    <property type="project" value="InterPro"/>
</dbReference>
<dbReference type="PANTHER" id="PTHR34293">
    <property type="entry name" value="HTH-TYPE TRANSCRIPTIONAL REGULATOR TRMBL2"/>
    <property type="match status" value="1"/>
</dbReference>
<dbReference type="Pfam" id="PF00196">
    <property type="entry name" value="GerE"/>
    <property type="match status" value="1"/>
</dbReference>
<reference evidence="2 3" key="1">
    <citation type="submission" date="2019-01" db="EMBL/GenBank/DDBJ databases">
        <title>Genome sequencing of strain 2JSPR-7.</title>
        <authorList>
            <person name="Heo J."/>
            <person name="Kim S.-J."/>
            <person name="Kim J.-S."/>
            <person name="Hong S.-B."/>
            <person name="Kwon S.-W."/>
        </authorList>
    </citation>
    <scope>NUCLEOTIDE SEQUENCE [LARGE SCALE GENOMIC DNA]</scope>
    <source>
        <strain evidence="2 3">2JSPR-7</strain>
    </source>
</reference>
<dbReference type="Gene3D" id="1.10.10.10">
    <property type="entry name" value="Winged helix-like DNA-binding domain superfamily/Winged helix DNA-binding domain"/>
    <property type="match status" value="1"/>
</dbReference>
<sequence>MLRATAVDLYLYICARGGDWTIETASEDLGLHLDEVEGAQAELVRFRLLTAVHAGGAEALVASAPDVALAELVDDDERQIQELRAAVTNHRRELLALLPAYRRARESAVASSQVETIEDPESVLRFLMDVGRRVTREVLIVQPGANGSVKRHEESNEKDRALLEQGVARRTLYHHRRRDHLPTQRTVAELEPLGAQFRTLPVVPFRMLIFDRQFALVARQRDAADRAALVFRAPDVVAAFAAVFDAAWEFASPFHASPDPEGAEGGDGLAALQRTILSGLSMGLTDQALAGRLGISVRTCRRHIAALFEQLGAESRFQAGVLAVGRGWIPPSTATRLAESRVTRAVPPPERR</sequence>
<name>A0A4P6ELJ9_9MICO</name>
<dbReference type="Proteomes" id="UP000291758">
    <property type="component" value="Chromosome"/>
</dbReference>
<dbReference type="EMBL" id="CP035495">
    <property type="protein sequence ID" value="QAY62573.1"/>
    <property type="molecule type" value="Genomic_DNA"/>
</dbReference>
<organism evidence="2 3">
    <name type="scientific">Xylanimonas allomyrinae</name>
    <dbReference type="NCBI Taxonomy" id="2509459"/>
    <lineage>
        <taxon>Bacteria</taxon>
        <taxon>Bacillati</taxon>
        <taxon>Actinomycetota</taxon>
        <taxon>Actinomycetes</taxon>
        <taxon>Micrococcales</taxon>
        <taxon>Promicromonosporaceae</taxon>
        <taxon>Xylanimonas</taxon>
    </lineage>
</organism>
<dbReference type="PANTHER" id="PTHR34293:SF1">
    <property type="entry name" value="HTH-TYPE TRANSCRIPTIONAL REGULATOR TRMBL2"/>
    <property type="match status" value="1"/>
</dbReference>
<dbReference type="GO" id="GO:0006355">
    <property type="term" value="P:regulation of DNA-templated transcription"/>
    <property type="evidence" value="ECO:0007669"/>
    <property type="project" value="InterPro"/>
</dbReference>
<evidence type="ECO:0000313" key="2">
    <source>
        <dbReference type="EMBL" id="QAY62573.1"/>
    </source>
</evidence>
<proteinExistence type="predicted"/>
<dbReference type="InterPro" id="IPR016032">
    <property type="entry name" value="Sig_transdc_resp-reg_C-effctor"/>
</dbReference>
<keyword evidence="3" id="KW-1185">Reference proteome</keyword>
<dbReference type="InterPro" id="IPR051797">
    <property type="entry name" value="TrmB-like"/>
</dbReference>
<dbReference type="KEGG" id="xyl:ET495_04145"/>
<evidence type="ECO:0000313" key="3">
    <source>
        <dbReference type="Proteomes" id="UP000291758"/>
    </source>
</evidence>
<feature type="domain" description="HTH luxR-type" evidence="1">
    <location>
        <begin position="266"/>
        <end position="323"/>
    </location>
</feature>
<dbReference type="AlphaFoldDB" id="A0A4P6ELJ9"/>
<dbReference type="RefSeq" id="WP_129202832.1">
    <property type="nucleotide sequence ID" value="NZ_CP035495.1"/>
</dbReference>
<evidence type="ECO:0000259" key="1">
    <source>
        <dbReference type="SMART" id="SM00421"/>
    </source>
</evidence>